<proteinExistence type="predicted"/>
<reference evidence="1" key="1">
    <citation type="submission" date="2021-06" db="EMBL/GenBank/DDBJ databases">
        <authorList>
            <person name="Kallberg Y."/>
            <person name="Tangrot J."/>
            <person name="Rosling A."/>
        </authorList>
    </citation>
    <scope>NUCLEOTIDE SEQUENCE</scope>
    <source>
        <strain evidence="1">AZ414A</strain>
    </source>
</reference>
<dbReference type="Proteomes" id="UP000789706">
    <property type="component" value="Unassembled WGS sequence"/>
</dbReference>
<keyword evidence="2" id="KW-1185">Reference proteome</keyword>
<dbReference type="AlphaFoldDB" id="A0A9N9E7Y2"/>
<comment type="caution">
    <text evidence="1">The sequence shown here is derived from an EMBL/GenBank/DDBJ whole genome shotgun (WGS) entry which is preliminary data.</text>
</comment>
<dbReference type="EMBL" id="CAJVPK010008988">
    <property type="protein sequence ID" value="CAG8664233.1"/>
    <property type="molecule type" value="Genomic_DNA"/>
</dbReference>
<evidence type="ECO:0000313" key="1">
    <source>
        <dbReference type="EMBL" id="CAG8664233.1"/>
    </source>
</evidence>
<name>A0A9N9E7Y2_9GLOM</name>
<organism evidence="1 2">
    <name type="scientific">Diversispora eburnea</name>
    <dbReference type="NCBI Taxonomy" id="1213867"/>
    <lineage>
        <taxon>Eukaryota</taxon>
        <taxon>Fungi</taxon>
        <taxon>Fungi incertae sedis</taxon>
        <taxon>Mucoromycota</taxon>
        <taxon>Glomeromycotina</taxon>
        <taxon>Glomeromycetes</taxon>
        <taxon>Diversisporales</taxon>
        <taxon>Diversisporaceae</taxon>
        <taxon>Diversispora</taxon>
    </lineage>
</organism>
<accession>A0A9N9E7Y2</accession>
<gene>
    <name evidence="1" type="ORF">DEBURN_LOCUS11862</name>
</gene>
<protein>
    <submittedName>
        <fullName evidence="1">1993_t:CDS:1</fullName>
    </submittedName>
</protein>
<feature type="non-terminal residue" evidence="1">
    <location>
        <position position="1"/>
    </location>
</feature>
<evidence type="ECO:0000313" key="2">
    <source>
        <dbReference type="Proteomes" id="UP000789706"/>
    </source>
</evidence>
<sequence>LSSMGPAGDLVSSWANAQIRRSRQQTKPRLFQPEDHAHIYDAESWPWLAYLMGQAPETRC</sequence>